<protein>
    <submittedName>
        <fullName evidence="1">Uncharacterized protein</fullName>
    </submittedName>
</protein>
<sequence>HHLIAQVAADSILLSSSLLRVVLLLERIPDHHCGVLAIRIVVVEVVCQAVEDVALA</sequence>
<feature type="non-terminal residue" evidence="1">
    <location>
        <position position="1"/>
    </location>
</feature>
<gene>
    <name evidence="1" type="ORF">LITE_LOCUS47824</name>
</gene>
<dbReference type="AlphaFoldDB" id="A0AAV0RI01"/>
<dbReference type="EMBL" id="CAMGYJ010000010">
    <property type="protein sequence ID" value="CAI0556063.1"/>
    <property type="molecule type" value="Genomic_DNA"/>
</dbReference>
<dbReference type="Proteomes" id="UP001154282">
    <property type="component" value="Unassembled WGS sequence"/>
</dbReference>
<keyword evidence="2" id="KW-1185">Reference proteome</keyword>
<evidence type="ECO:0000313" key="1">
    <source>
        <dbReference type="EMBL" id="CAI0556063.1"/>
    </source>
</evidence>
<organism evidence="1 2">
    <name type="scientific">Linum tenue</name>
    <dbReference type="NCBI Taxonomy" id="586396"/>
    <lineage>
        <taxon>Eukaryota</taxon>
        <taxon>Viridiplantae</taxon>
        <taxon>Streptophyta</taxon>
        <taxon>Embryophyta</taxon>
        <taxon>Tracheophyta</taxon>
        <taxon>Spermatophyta</taxon>
        <taxon>Magnoliopsida</taxon>
        <taxon>eudicotyledons</taxon>
        <taxon>Gunneridae</taxon>
        <taxon>Pentapetalae</taxon>
        <taxon>rosids</taxon>
        <taxon>fabids</taxon>
        <taxon>Malpighiales</taxon>
        <taxon>Linaceae</taxon>
        <taxon>Linum</taxon>
    </lineage>
</organism>
<name>A0AAV0RI01_9ROSI</name>
<evidence type="ECO:0000313" key="2">
    <source>
        <dbReference type="Proteomes" id="UP001154282"/>
    </source>
</evidence>
<accession>A0AAV0RI01</accession>
<reference evidence="1" key="1">
    <citation type="submission" date="2022-08" db="EMBL/GenBank/DDBJ databases">
        <authorList>
            <person name="Gutierrez-Valencia J."/>
        </authorList>
    </citation>
    <scope>NUCLEOTIDE SEQUENCE</scope>
</reference>
<proteinExistence type="predicted"/>
<comment type="caution">
    <text evidence="1">The sequence shown here is derived from an EMBL/GenBank/DDBJ whole genome shotgun (WGS) entry which is preliminary data.</text>
</comment>